<dbReference type="Proteomes" id="UP000612899">
    <property type="component" value="Unassembled WGS sequence"/>
</dbReference>
<keyword evidence="15" id="KW-1185">Reference proteome</keyword>
<dbReference type="SMART" id="SM00387">
    <property type="entry name" value="HATPase_c"/>
    <property type="match status" value="1"/>
</dbReference>
<dbReference type="PANTHER" id="PTHR45436:SF5">
    <property type="entry name" value="SENSOR HISTIDINE KINASE TRCS"/>
    <property type="match status" value="1"/>
</dbReference>
<dbReference type="SUPFAM" id="SSF47384">
    <property type="entry name" value="Homodimeric domain of signal transducing histidine kinase"/>
    <property type="match status" value="1"/>
</dbReference>
<evidence type="ECO:0000256" key="2">
    <source>
        <dbReference type="ARBA" id="ARBA00004236"/>
    </source>
</evidence>
<keyword evidence="5" id="KW-0808">Transferase</keyword>
<dbReference type="SMART" id="SM00388">
    <property type="entry name" value="HisKA"/>
    <property type="match status" value="1"/>
</dbReference>
<dbReference type="PRINTS" id="PR00344">
    <property type="entry name" value="BCTRLSENSOR"/>
</dbReference>
<proteinExistence type="predicted"/>
<dbReference type="PROSITE" id="PS50109">
    <property type="entry name" value="HIS_KIN"/>
    <property type="match status" value="1"/>
</dbReference>
<evidence type="ECO:0000259" key="12">
    <source>
        <dbReference type="PROSITE" id="PS50109"/>
    </source>
</evidence>
<dbReference type="CDD" id="cd00082">
    <property type="entry name" value="HisKA"/>
    <property type="match status" value="1"/>
</dbReference>
<dbReference type="InterPro" id="IPR003594">
    <property type="entry name" value="HATPase_dom"/>
</dbReference>
<keyword evidence="7 14" id="KW-0418">Kinase</keyword>
<dbReference type="InterPro" id="IPR050428">
    <property type="entry name" value="TCS_sensor_his_kinase"/>
</dbReference>
<name>A0A8J3VE08_9ACTN</name>
<dbReference type="InterPro" id="IPR036097">
    <property type="entry name" value="HisK_dim/P_sf"/>
</dbReference>
<dbReference type="AlphaFoldDB" id="A0A8J3VE08"/>
<feature type="domain" description="HAMP" evidence="13">
    <location>
        <begin position="84"/>
        <end position="136"/>
    </location>
</feature>
<keyword evidence="6 11" id="KW-0812">Transmembrane</keyword>
<comment type="catalytic activity">
    <reaction evidence="1">
        <text>ATP + protein L-histidine = ADP + protein N-phospho-L-histidine.</text>
        <dbReference type="EC" id="2.7.13.3"/>
    </reaction>
</comment>
<reference evidence="14" key="1">
    <citation type="submission" date="2021-01" db="EMBL/GenBank/DDBJ databases">
        <title>Whole genome shotgun sequence of Rhizocola hellebori NBRC 109834.</title>
        <authorList>
            <person name="Komaki H."/>
            <person name="Tamura T."/>
        </authorList>
    </citation>
    <scope>NUCLEOTIDE SEQUENCE</scope>
    <source>
        <strain evidence="14">NBRC 109834</strain>
    </source>
</reference>
<dbReference type="Gene3D" id="1.10.287.130">
    <property type="match status" value="1"/>
</dbReference>
<evidence type="ECO:0000256" key="6">
    <source>
        <dbReference type="ARBA" id="ARBA00022692"/>
    </source>
</evidence>
<dbReference type="InterPro" id="IPR036890">
    <property type="entry name" value="HATPase_C_sf"/>
</dbReference>
<feature type="domain" description="Histidine kinase" evidence="12">
    <location>
        <begin position="144"/>
        <end position="358"/>
    </location>
</feature>
<keyword evidence="8 11" id="KW-1133">Transmembrane helix</keyword>
<dbReference type="InterPro" id="IPR005467">
    <property type="entry name" value="His_kinase_dom"/>
</dbReference>
<dbReference type="RefSeq" id="WP_203908135.1">
    <property type="nucleotide sequence ID" value="NZ_BONY01000011.1"/>
</dbReference>
<evidence type="ECO:0000256" key="11">
    <source>
        <dbReference type="SAM" id="Phobius"/>
    </source>
</evidence>
<protein>
    <recommendedName>
        <fullName evidence="3">histidine kinase</fullName>
        <ecNumber evidence="3">2.7.13.3</ecNumber>
    </recommendedName>
</protein>
<dbReference type="Gene3D" id="3.30.565.10">
    <property type="entry name" value="Histidine kinase-like ATPase, C-terminal domain"/>
    <property type="match status" value="1"/>
</dbReference>
<evidence type="ECO:0000256" key="7">
    <source>
        <dbReference type="ARBA" id="ARBA00022777"/>
    </source>
</evidence>
<comment type="subcellular location">
    <subcellularLocation>
        <location evidence="2">Cell membrane</location>
    </subcellularLocation>
</comment>
<dbReference type="Pfam" id="PF00672">
    <property type="entry name" value="HAMP"/>
    <property type="match status" value="1"/>
</dbReference>
<gene>
    <name evidence="14" type="ORF">Rhe02_21560</name>
</gene>
<evidence type="ECO:0000256" key="8">
    <source>
        <dbReference type="ARBA" id="ARBA00022989"/>
    </source>
</evidence>
<evidence type="ECO:0000256" key="5">
    <source>
        <dbReference type="ARBA" id="ARBA00022679"/>
    </source>
</evidence>
<dbReference type="Pfam" id="PF02518">
    <property type="entry name" value="HATPase_c"/>
    <property type="match status" value="1"/>
</dbReference>
<dbReference type="Pfam" id="PF00512">
    <property type="entry name" value="HisKA"/>
    <property type="match status" value="1"/>
</dbReference>
<comment type="caution">
    <text evidence="14">The sequence shown here is derived from an EMBL/GenBank/DDBJ whole genome shotgun (WGS) entry which is preliminary data.</text>
</comment>
<dbReference type="InterPro" id="IPR003660">
    <property type="entry name" value="HAMP_dom"/>
</dbReference>
<evidence type="ECO:0000256" key="3">
    <source>
        <dbReference type="ARBA" id="ARBA00012438"/>
    </source>
</evidence>
<evidence type="ECO:0000256" key="1">
    <source>
        <dbReference type="ARBA" id="ARBA00000085"/>
    </source>
</evidence>
<dbReference type="InterPro" id="IPR003661">
    <property type="entry name" value="HisK_dim/P_dom"/>
</dbReference>
<dbReference type="SUPFAM" id="SSF55874">
    <property type="entry name" value="ATPase domain of HSP90 chaperone/DNA topoisomerase II/histidine kinase"/>
    <property type="match status" value="1"/>
</dbReference>
<evidence type="ECO:0000256" key="9">
    <source>
        <dbReference type="ARBA" id="ARBA00023012"/>
    </source>
</evidence>
<keyword evidence="4" id="KW-0597">Phosphoprotein</keyword>
<dbReference type="EC" id="2.7.13.3" evidence="3"/>
<evidence type="ECO:0000256" key="10">
    <source>
        <dbReference type="ARBA" id="ARBA00023136"/>
    </source>
</evidence>
<dbReference type="InterPro" id="IPR004358">
    <property type="entry name" value="Sig_transdc_His_kin-like_C"/>
</dbReference>
<organism evidence="14 15">
    <name type="scientific">Rhizocola hellebori</name>
    <dbReference type="NCBI Taxonomy" id="1392758"/>
    <lineage>
        <taxon>Bacteria</taxon>
        <taxon>Bacillati</taxon>
        <taxon>Actinomycetota</taxon>
        <taxon>Actinomycetes</taxon>
        <taxon>Micromonosporales</taxon>
        <taxon>Micromonosporaceae</taxon>
        <taxon>Rhizocola</taxon>
    </lineage>
</organism>
<evidence type="ECO:0000259" key="13">
    <source>
        <dbReference type="PROSITE" id="PS50885"/>
    </source>
</evidence>
<dbReference type="SUPFAM" id="SSF158472">
    <property type="entry name" value="HAMP domain-like"/>
    <property type="match status" value="1"/>
</dbReference>
<evidence type="ECO:0000256" key="4">
    <source>
        <dbReference type="ARBA" id="ARBA00022553"/>
    </source>
</evidence>
<sequence length="366" mass="38605">MARLGLRAQLTLLYAVPFFLSGTALLSVPLLQSSQTEPAYPQLPGPGPGRAPQEEHFSQLVTVSAAALAVMVVVSVVLGWLVAGRFLKPLRTITATARDISATNLHRRLGLGGRNEFSELGATLDSLFARLEAAFASQRHFVANASHELRTPLTAQRTVLQVAMADPQASTESLRAAGLEVLALGAAQERLIDSLLTLASSEQGIDRREPFDLADLAADAVAARAGQARRRGIDLRSDLAAAPAAGEVSLAESLVANLVANALRHNVSGGHVEVRTATVAGRAHLWVSNTGAVIPPERVHELFQPFQRLDTRRARPGDGHGLGLAIVQAIAGAHDATVTARARPQGGLDIEVSFPLRVPSDAVPGR</sequence>
<evidence type="ECO:0000313" key="14">
    <source>
        <dbReference type="EMBL" id="GIH04089.1"/>
    </source>
</evidence>
<accession>A0A8J3VE08</accession>
<keyword evidence="10 11" id="KW-0472">Membrane</keyword>
<dbReference type="GO" id="GO:0005886">
    <property type="term" value="C:plasma membrane"/>
    <property type="evidence" value="ECO:0007669"/>
    <property type="project" value="UniProtKB-SubCell"/>
</dbReference>
<dbReference type="PANTHER" id="PTHR45436">
    <property type="entry name" value="SENSOR HISTIDINE KINASE YKOH"/>
    <property type="match status" value="1"/>
</dbReference>
<dbReference type="Gene3D" id="6.10.340.10">
    <property type="match status" value="1"/>
</dbReference>
<dbReference type="GO" id="GO:0000155">
    <property type="term" value="F:phosphorelay sensor kinase activity"/>
    <property type="evidence" value="ECO:0007669"/>
    <property type="project" value="InterPro"/>
</dbReference>
<keyword evidence="9" id="KW-0902">Two-component regulatory system</keyword>
<dbReference type="CDD" id="cd06225">
    <property type="entry name" value="HAMP"/>
    <property type="match status" value="1"/>
</dbReference>
<feature type="transmembrane region" description="Helical" evidence="11">
    <location>
        <begin position="57"/>
        <end position="83"/>
    </location>
</feature>
<dbReference type="EMBL" id="BONY01000011">
    <property type="protein sequence ID" value="GIH04089.1"/>
    <property type="molecule type" value="Genomic_DNA"/>
</dbReference>
<dbReference type="PROSITE" id="PS50885">
    <property type="entry name" value="HAMP"/>
    <property type="match status" value="1"/>
</dbReference>
<dbReference type="SMART" id="SM00304">
    <property type="entry name" value="HAMP"/>
    <property type="match status" value="1"/>
</dbReference>
<evidence type="ECO:0000313" key="15">
    <source>
        <dbReference type="Proteomes" id="UP000612899"/>
    </source>
</evidence>